<name>B0TJT0_SHEHH</name>
<evidence type="ECO:0000313" key="3">
    <source>
        <dbReference type="Proteomes" id="UP000001317"/>
    </source>
</evidence>
<feature type="compositionally biased region" description="Low complexity" evidence="1">
    <location>
        <begin position="59"/>
        <end position="71"/>
    </location>
</feature>
<reference evidence="2" key="1">
    <citation type="submission" date="2008-01" db="EMBL/GenBank/DDBJ databases">
        <title>Complete sequence of Shewanella halifaxensis HAW-EB4.</title>
        <authorList>
            <consortium name="US DOE Joint Genome Institute"/>
            <person name="Copeland A."/>
            <person name="Lucas S."/>
            <person name="Lapidus A."/>
            <person name="Glavina del Rio T."/>
            <person name="Dalin E."/>
            <person name="Tice H."/>
            <person name="Bruce D."/>
            <person name="Goodwin L."/>
            <person name="Pitluck S."/>
            <person name="Sims D."/>
            <person name="Brettin T."/>
            <person name="Detter J.C."/>
            <person name="Han C."/>
            <person name="Kuske C.R."/>
            <person name="Schmutz J."/>
            <person name="Larimer F."/>
            <person name="Land M."/>
            <person name="Hauser L."/>
            <person name="Kyrpides N."/>
            <person name="Kim E."/>
            <person name="Zhao J.-S."/>
            <person name="Richardson P."/>
        </authorList>
    </citation>
    <scope>NUCLEOTIDE SEQUENCE [LARGE SCALE GENOMIC DNA]</scope>
    <source>
        <strain evidence="2">HAW-EB4</strain>
    </source>
</reference>
<gene>
    <name evidence="2" type="ordered locus">Shal_3958</name>
</gene>
<dbReference type="eggNOG" id="ENOG5033DS0">
    <property type="taxonomic scope" value="Bacteria"/>
</dbReference>
<dbReference type="Proteomes" id="UP000001317">
    <property type="component" value="Chromosome"/>
</dbReference>
<dbReference type="RefSeq" id="WP_012279015.1">
    <property type="nucleotide sequence ID" value="NC_010334.1"/>
</dbReference>
<proteinExistence type="predicted"/>
<evidence type="ECO:0000313" key="2">
    <source>
        <dbReference type="EMBL" id="ABZ78498.1"/>
    </source>
</evidence>
<accession>B0TJT0</accession>
<sequence length="71" mass="7728">MAKGSSINGNGGGKNGGNTSYTITGRGNVARSQMVKEVKQGQHPDSHIYKRNNIEYVRNNPNNNKPDNIND</sequence>
<dbReference type="HOGENOM" id="CLU_2753995_0_0_6"/>
<keyword evidence="3" id="KW-1185">Reference proteome</keyword>
<dbReference type="OrthoDB" id="7866632at2"/>
<evidence type="ECO:0008006" key="4">
    <source>
        <dbReference type="Google" id="ProtNLM"/>
    </source>
</evidence>
<evidence type="ECO:0000256" key="1">
    <source>
        <dbReference type="SAM" id="MobiDB-lite"/>
    </source>
</evidence>
<dbReference type="KEGG" id="shl:Shal_3958"/>
<feature type="region of interest" description="Disordered" evidence="1">
    <location>
        <begin position="52"/>
        <end position="71"/>
    </location>
</feature>
<dbReference type="EMBL" id="CP000931">
    <property type="protein sequence ID" value="ABZ78498.1"/>
    <property type="molecule type" value="Genomic_DNA"/>
</dbReference>
<organism evidence="2 3">
    <name type="scientific">Shewanella halifaxensis (strain HAW-EB4)</name>
    <dbReference type="NCBI Taxonomy" id="458817"/>
    <lineage>
        <taxon>Bacteria</taxon>
        <taxon>Pseudomonadati</taxon>
        <taxon>Pseudomonadota</taxon>
        <taxon>Gammaproteobacteria</taxon>
        <taxon>Alteromonadales</taxon>
        <taxon>Shewanellaceae</taxon>
        <taxon>Shewanella</taxon>
    </lineage>
</organism>
<dbReference type="AlphaFoldDB" id="B0TJT0"/>
<protein>
    <recommendedName>
        <fullName evidence="4">DUF3892 domain-containing protein</fullName>
    </recommendedName>
</protein>
<feature type="region of interest" description="Disordered" evidence="1">
    <location>
        <begin position="1"/>
        <end position="28"/>
    </location>
</feature>